<sequence length="538" mass="55999">MEKANWFAEAFFDKWLDSNEESTVIRSIPTIGTIRSFRTTARFDVSEILLSLERCTDGIPSGDLLVKRSTKTRRALFLSILAGSTITFSTGCSSSGFSLASMNPFSRPPLTAEPETPANPSVTESIASTTNSATKSIGAVGVSAKNAIGKTTSAVAGVFRRDTDDGADEFSQTDPLTLTDEPVEVSPEVFVANGQLWESTGNFPKAMESYTKALEKKPNDAAALTSVARLHFQQGNHAKAVEYFQRAVKETPTDAALYNDLGLTLSKTGDHAQASQMLGKALELAPGTSRYANNLASVRFEAGDKQGALSVLQQNNKPAVAHFNMAYLHYSQGQMADSRNHLTEAMKYETQASSDAAVRRAVDRAREMLTQIDASGKGVSDIAQAPTSVPAAAASAPNRYAAVPATSVTTAAARQSTSQTPAETASYRPDSTPWAPAMASITQPSSAPAAGSCEGGSCSAPATATMQPAASSPTVTVAGTPNWGSGSWSTTAKPATTGPTVPTQPTAPAAATTPVQPAGAAAPANAYGLPQGLTMPGM</sequence>
<dbReference type="InterPro" id="IPR050498">
    <property type="entry name" value="Ycf3"/>
</dbReference>
<dbReference type="Gene3D" id="1.25.40.10">
    <property type="entry name" value="Tetratricopeptide repeat domain"/>
    <property type="match status" value="1"/>
</dbReference>
<dbReference type="Proteomes" id="UP000319143">
    <property type="component" value="Unassembled WGS sequence"/>
</dbReference>
<dbReference type="PANTHER" id="PTHR44858:SF1">
    <property type="entry name" value="UDP-N-ACETYLGLUCOSAMINE--PEPTIDE N-ACETYLGLUCOSAMINYLTRANSFERASE SPINDLY-RELATED"/>
    <property type="match status" value="1"/>
</dbReference>
<proteinExistence type="predicted"/>
<dbReference type="PROSITE" id="PS50005">
    <property type="entry name" value="TPR"/>
    <property type="match status" value="3"/>
</dbReference>
<feature type="region of interest" description="Disordered" evidence="4">
    <location>
        <begin position="411"/>
        <end position="521"/>
    </location>
</feature>
<evidence type="ECO:0000256" key="4">
    <source>
        <dbReference type="SAM" id="MobiDB-lite"/>
    </source>
</evidence>
<dbReference type="InterPro" id="IPR019734">
    <property type="entry name" value="TPR_rpt"/>
</dbReference>
<feature type="compositionally biased region" description="Low complexity" evidence="4">
    <location>
        <begin position="411"/>
        <end position="422"/>
    </location>
</feature>
<dbReference type="InterPro" id="IPR011990">
    <property type="entry name" value="TPR-like_helical_dom_sf"/>
</dbReference>
<evidence type="ECO:0000256" key="2">
    <source>
        <dbReference type="ARBA" id="ARBA00022803"/>
    </source>
</evidence>
<dbReference type="SMART" id="SM00028">
    <property type="entry name" value="TPR"/>
    <property type="match status" value="4"/>
</dbReference>
<keyword evidence="5" id="KW-0472">Membrane</keyword>
<keyword evidence="5" id="KW-1133">Transmembrane helix</keyword>
<feature type="compositionally biased region" description="Low complexity" evidence="4">
    <location>
        <begin position="494"/>
        <end position="521"/>
    </location>
</feature>
<dbReference type="Pfam" id="PF13181">
    <property type="entry name" value="TPR_8"/>
    <property type="match status" value="1"/>
</dbReference>
<name>A0A5C6DVX3_9BACT</name>
<feature type="repeat" description="TPR" evidence="3">
    <location>
        <begin position="221"/>
        <end position="254"/>
    </location>
</feature>
<evidence type="ECO:0000256" key="5">
    <source>
        <dbReference type="SAM" id="Phobius"/>
    </source>
</evidence>
<organism evidence="6 7">
    <name type="scientific">Novipirellula artificiosorum</name>
    <dbReference type="NCBI Taxonomy" id="2528016"/>
    <lineage>
        <taxon>Bacteria</taxon>
        <taxon>Pseudomonadati</taxon>
        <taxon>Planctomycetota</taxon>
        <taxon>Planctomycetia</taxon>
        <taxon>Pirellulales</taxon>
        <taxon>Pirellulaceae</taxon>
        <taxon>Novipirellula</taxon>
    </lineage>
</organism>
<feature type="repeat" description="TPR" evidence="3">
    <location>
        <begin position="255"/>
        <end position="288"/>
    </location>
</feature>
<evidence type="ECO:0000313" key="7">
    <source>
        <dbReference type="Proteomes" id="UP000319143"/>
    </source>
</evidence>
<evidence type="ECO:0000256" key="3">
    <source>
        <dbReference type="PROSITE-ProRule" id="PRU00339"/>
    </source>
</evidence>
<keyword evidence="5" id="KW-0812">Transmembrane</keyword>
<keyword evidence="1" id="KW-0677">Repeat</keyword>
<feature type="compositionally biased region" description="Polar residues" evidence="4">
    <location>
        <begin position="460"/>
        <end position="493"/>
    </location>
</feature>
<comment type="caution">
    <text evidence="6">The sequence shown here is derived from an EMBL/GenBank/DDBJ whole genome shotgun (WGS) entry which is preliminary data.</text>
</comment>
<evidence type="ECO:0000313" key="6">
    <source>
        <dbReference type="EMBL" id="TWU40808.1"/>
    </source>
</evidence>
<dbReference type="GO" id="GO:0009279">
    <property type="term" value="C:cell outer membrane"/>
    <property type="evidence" value="ECO:0007669"/>
    <property type="project" value="TreeGrafter"/>
</dbReference>
<feature type="transmembrane region" description="Helical" evidence="5">
    <location>
        <begin position="75"/>
        <end position="100"/>
    </location>
</feature>
<feature type="repeat" description="TPR" evidence="3">
    <location>
        <begin position="187"/>
        <end position="220"/>
    </location>
</feature>
<dbReference type="PANTHER" id="PTHR44858">
    <property type="entry name" value="TETRATRICOPEPTIDE REPEAT PROTEIN 6"/>
    <property type="match status" value="1"/>
</dbReference>
<keyword evidence="2 3" id="KW-0802">TPR repeat</keyword>
<dbReference type="GO" id="GO:0046813">
    <property type="term" value="P:receptor-mediated virion attachment to host cell"/>
    <property type="evidence" value="ECO:0007669"/>
    <property type="project" value="TreeGrafter"/>
</dbReference>
<protein>
    <submittedName>
        <fullName evidence="6">Photosystem I assembly protein Ycf3</fullName>
    </submittedName>
</protein>
<keyword evidence="7" id="KW-1185">Reference proteome</keyword>
<reference evidence="6 7" key="1">
    <citation type="submission" date="2019-02" db="EMBL/GenBank/DDBJ databases">
        <title>Deep-cultivation of Planctomycetes and their phenomic and genomic characterization uncovers novel biology.</title>
        <authorList>
            <person name="Wiegand S."/>
            <person name="Jogler M."/>
            <person name="Boedeker C."/>
            <person name="Pinto D."/>
            <person name="Vollmers J."/>
            <person name="Rivas-Marin E."/>
            <person name="Kohn T."/>
            <person name="Peeters S.H."/>
            <person name="Heuer A."/>
            <person name="Rast P."/>
            <person name="Oberbeckmann S."/>
            <person name="Bunk B."/>
            <person name="Jeske O."/>
            <person name="Meyerdierks A."/>
            <person name="Storesund J.E."/>
            <person name="Kallscheuer N."/>
            <person name="Luecker S."/>
            <person name="Lage O.M."/>
            <person name="Pohl T."/>
            <person name="Merkel B.J."/>
            <person name="Hornburger P."/>
            <person name="Mueller R.-W."/>
            <person name="Bruemmer F."/>
            <person name="Labrenz M."/>
            <person name="Spormann A.M."/>
            <person name="Op Den Camp H."/>
            <person name="Overmann J."/>
            <person name="Amann R."/>
            <person name="Jetten M.S.M."/>
            <person name="Mascher T."/>
            <person name="Medema M.H."/>
            <person name="Devos D.P."/>
            <person name="Kaster A.-K."/>
            <person name="Ovreas L."/>
            <person name="Rohde M."/>
            <person name="Galperin M.Y."/>
            <person name="Jogler C."/>
        </authorList>
    </citation>
    <scope>NUCLEOTIDE SEQUENCE [LARGE SCALE GENOMIC DNA]</scope>
    <source>
        <strain evidence="6 7">Poly41</strain>
    </source>
</reference>
<dbReference type="Pfam" id="PF13432">
    <property type="entry name" value="TPR_16"/>
    <property type="match status" value="1"/>
</dbReference>
<dbReference type="AlphaFoldDB" id="A0A5C6DVX3"/>
<dbReference type="SUPFAM" id="SSF48452">
    <property type="entry name" value="TPR-like"/>
    <property type="match status" value="1"/>
</dbReference>
<gene>
    <name evidence="6" type="ORF">Poly41_16430</name>
</gene>
<dbReference type="EMBL" id="SJPV01000002">
    <property type="protein sequence ID" value="TWU40808.1"/>
    <property type="molecule type" value="Genomic_DNA"/>
</dbReference>
<accession>A0A5C6DVX3</accession>
<evidence type="ECO:0000256" key="1">
    <source>
        <dbReference type="ARBA" id="ARBA00022737"/>
    </source>
</evidence>